<keyword evidence="4" id="KW-1185">Reference proteome</keyword>
<dbReference type="SMART" id="SM00267">
    <property type="entry name" value="GGDEF"/>
    <property type="match status" value="1"/>
</dbReference>
<dbReference type="InterPro" id="IPR050706">
    <property type="entry name" value="Cyclic-di-GMP_PDE-like"/>
</dbReference>
<keyword evidence="1" id="KW-1133">Transmembrane helix</keyword>
<evidence type="ECO:0000313" key="3">
    <source>
        <dbReference type="EMBL" id="MFC4656794.1"/>
    </source>
</evidence>
<dbReference type="Pfam" id="PF00990">
    <property type="entry name" value="GGDEF"/>
    <property type="match status" value="1"/>
</dbReference>
<feature type="domain" description="EAL" evidence="2">
    <location>
        <begin position="416"/>
        <end position="661"/>
    </location>
</feature>
<dbReference type="SUPFAM" id="SSF55073">
    <property type="entry name" value="Nucleotide cyclase"/>
    <property type="match status" value="1"/>
</dbReference>
<dbReference type="InterPro" id="IPR029787">
    <property type="entry name" value="Nucleotide_cyclase"/>
</dbReference>
<dbReference type="InterPro" id="IPR000160">
    <property type="entry name" value="GGDEF_dom"/>
</dbReference>
<dbReference type="PANTHER" id="PTHR33121">
    <property type="entry name" value="CYCLIC DI-GMP PHOSPHODIESTERASE PDEF"/>
    <property type="match status" value="1"/>
</dbReference>
<dbReference type="CDD" id="cd01948">
    <property type="entry name" value="EAL"/>
    <property type="match status" value="1"/>
</dbReference>
<organism evidence="3 4">
    <name type="scientific">Rheinheimera marina</name>
    <dbReference type="NCBI Taxonomy" id="1774958"/>
    <lineage>
        <taxon>Bacteria</taxon>
        <taxon>Pseudomonadati</taxon>
        <taxon>Pseudomonadota</taxon>
        <taxon>Gammaproteobacteria</taxon>
        <taxon>Chromatiales</taxon>
        <taxon>Chromatiaceae</taxon>
        <taxon>Rheinheimera</taxon>
    </lineage>
</organism>
<evidence type="ECO:0000259" key="2">
    <source>
        <dbReference type="PROSITE" id="PS50883"/>
    </source>
</evidence>
<dbReference type="SMART" id="SM00052">
    <property type="entry name" value="EAL"/>
    <property type="match status" value="1"/>
</dbReference>
<gene>
    <name evidence="3" type="ORF">ACFO3I_17370</name>
</gene>
<dbReference type="InterPro" id="IPR043128">
    <property type="entry name" value="Rev_trsase/Diguanyl_cyclase"/>
</dbReference>
<dbReference type="Gene3D" id="3.30.70.270">
    <property type="match status" value="1"/>
</dbReference>
<comment type="caution">
    <text evidence="3">The sequence shown here is derived from an EMBL/GenBank/DDBJ whole genome shotgun (WGS) entry which is preliminary data.</text>
</comment>
<dbReference type="Pfam" id="PF16448">
    <property type="entry name" value="LapD_MoxY_N"/>
    <property type="match status" value="1"/>
</dbReference>
<keyword evidence="1" id="KW-0812">Transmembrane</keyword>
<evidence type="ECO:0000256" key="1">
    <source>
        <dbReference type="SAM" id="Phobius"/>
    </source>
</evidence>
<dbReference type="InterPro" id="IPR042461">
    <property type="entry name" value="LapD_MoxY_peri_C"/>
</dbReference>
<dbReference type="InterPro" id="IPR035919">
    <property type="entry name" value="EAL_sf"/>
</dbReference>
<dbReference type="EMBL" id="JBHSGB010000017">
    <property type="protein sequence ID" value="MFC4656794.1"/>
    <property type="molecule type" value="Genomic_DNA"/>
</dbReference>
<evidence type="ECO:0000313" key="4">
    <source>
        <dbReference type="Proteomes" id="UP001595962"/>
    </source>
</evidence>
<accession>A0ABV9JRE3</accession>
<feature type="transmembrane region" description="Helical" evidence="1">
    <location>
        <begin position="164"/>
        <end position="186"/>
    </location>
</feature>
<name>A0ABV9JRE3_9GAMM</name>
<proteinExistence type="predicted"/>
<dbReference type="InterPro" id="IPR001633">
    <property type="entry name" value="EAL_dom"/>
</dbReference>
<keyword evidence="1" id="KW-0472">Membrane</keyword>
<reference evidence="4" key="1">
    <citation type="journal article" date="2019" name="Int. J. Syst. Evol. Microbiol.">
        <title>The Global Catalogue of Microorganisms (GCM) 10K type strain sequencing project: providing services to taxonomists for standard genome sequencing and annotation.</title>
        <authorList>
            <consortium name="The Broad Institute Genomics Platform"/>
            <consortium name="The Broad Institute Genome Sequencing Center for Infectious Disease"/>
            <person name="Wu L."/>
            <person name="Ma J."/>
        </authorList>
    </citation>
    <scope>NUCLEOTIDE SEQUENCE [LARGE SCALE GENOMIC DNA]</scope>
    <source>
        <strain evidence="4">DT28</strain>
    </source>
</reference>
<dbReference type="Proteomes" id="UP001595962">
    <property type="component" value="Unassembled WGS sequence"/>
</dbReference>
<dbReference type="Gene3D" id="3.20.20.450">
    <property type="entry name" value="EAL domain"/>
    <property type="match status" value="1"/>
</dbReference>
<dbReference type="RefSeq" id="WP_377336198.1">
    <property type="nucleotide sequence ID" value="NZ_JBHSGB010000017.1"/>
</dbReference>
<dbReference type="Gene3D" id="3.30.110.200">
    <property type="match status" value="1"/>
</dbReference>
<dbReference type="Gene3D" id="6.20.270.20">
    <property type="entry name" value="LapD/MoxY periplasmic domain"/>
    <property type="match status" value="1"/>
</dbReference>
<dbReference type="PANTHER" id="PTHR33121:SF79">
    <property type="entry name" value="CYCLIC DI-GMP PHOSPHODIESTERASE PDED-RELATED"/>
    <property type="match status" value="1"/>
</dbReference>
<feature type="transmembrane region" description="Helical" evidence="1">
    <location>
        <begin position="20"/>
        <end position="38"/>
    </location>
</feature>
<dbReference type="Pfam" id="PF00563">
    <property type="entry name" value="EAL"/>
    <property type="match status" value="1"/>
</dbReference>
<dbReference type="InterPro" id="IPR032244">
    <property type="entry name" value="LapD_MoxY_N"/>
</dbReference>
<dbReference type="PROSITE" id="PS50883">
    <property type="entry name" value="EAL"/>
    <property type="match status" value="1"/>
</dbReference>
<dbReference type="SUPFAM" id="SSF141868">
    <property type="entry name" value="EAL domain-like"/>
    <property type="match status" value="1"/>
</dbReference>
<sequence>MAFVLKGKFPGISLRLQLHLLIVLVALFTFASSLYLSVQSTQQYLNTQMKSHAQDAATSLGLSISAYMDDPDLVIAQTMVSAIFDSGYYEELTFTNTAGEVKIHRQNPVEFDEVPMWFVSMFPLTPPMEQSEVNSGWMVAGVLAIKSNPGIAYKTLWHQAKQSFFSIAAITVFSILVIQLIAFAVLRPLRQIESQALEVGKKNFMLLDKLPFTTDLRSVVKAMNAMVSNIQRSFTSLSKQADELKVKVFTDHLTGLGNRRLLEQHFAAEQKNMQNHESHLHIGMLSLHSLAEVNHLNGYEAADQYILRAVNEFKELVDKGIEVELFRISGSDIVFLSHEHGSVLERLLNMLNSRLKLLDSDFYTEGFGSVMMMEVDAKDQLSYCLSTLDNANIQRKQQPDLPVVISNESLVKPEGRMAWNHLIQDLITKQDFELWAQPVVNSDNSIAYIETFVRFIYRHAHLSTAETYAMAEQQGLALQLDQQVISFILNQVKHKPEHMYAINLSLGAIGSKAFADWLDKELQQLGGKVRLVFELSEYSVLKAPEECKALFELIKRNRCKICIERFGASMTTFKYLQGLNVDYVKIDGAYSTAVEDQENRFFIKTLCQICQGLGIKVLAPHIECEQMMDSCFAAGVDAVQGNWLLAPQKATEQVKKSTLTASLINLDLAHSPKF</sequence>
<protein>
    <submittedName>
        <fullName evidence="3">EAL domain-containing protein</fullName>
    </submittedName>
</protein>